<evidence type="ECO:0000313" key="2">
    <source>
        <dbReference type="EMBL" id="QHQ38696.1"/>
    </source>
</evidence>
<dbReference type="EMBL" id="CP047491">
    <property type="protein sequence ID" value="QHQ38696.1"/>
    <property type="molecule type" value="Genomic_DNA"/>
</dbReference>
<dbReference type="RefSeq" id="WP_161858024.1">
    <property type="nucleotide sequence ID" value="NZ_CP047491.1"/>
</dbReference>
<proteinExistence type="predicted"/>
<name>A0A6P1TAN3_9GAMM</name>
<reference evidence="2 3" key="1">
    <citation type="submission" date="2020-01" db="EMBL/GenBank/DDBJ databases">
        <title>The possibility of degradation of plastic by Microbulbifer hydrolyticus IRE-31.</title>
        <authorList>
            <person name="Liu L."/>
        </authorList>
    </citation>
    <scope>NUCLEOTIDE SEQUENCE [LARGE SCALE GENOMIC DNA]</scope>
    <source>
        <strain evidence="2 3">IRE-31</strain>
    </source>
</reference>
<keyword evidence="3" id="KW-1185">Reference proteome</keyword>
<dbReference type="Proteomes" id="UP000563601">
    <property type="component" value="Unassembled WGS sequence"/>
</dbReference>
<evidence type="ECO:0000313" key="4">
    <source>
        <dbReference type="Proteomes" id="UP000563601"/>
    </source>
</evidence>
<evidence type="ECO:0000313" key="3">
    <source>
        <dbReference type="Proteomes" id="UP000464675"/>
    </source>
</evidence>
<gene>
    <name evidence="2" type="ORF">GTQ55_06635</name>
    <name evidence="1" type="ORF">HNQ53_001065</name>
</gene>
<sequence>MKTFELDMILECLGGQRRTFHYFKDKYCLDLIGNELQELPGQAMSLRDLRQGRWEKFLHKPLLKSILADCGDGMLRSEQLKAAWIPEQYAFNLTLGTWYREYRCCQQTARPGGSLVLQLNFDQRHNRAYEKLLNFSALSKYARSNFDAKASVRGFSGHPVNFVRGCTMSWVRMDMDLDRGECLIEEVQNDWLRNSEWLATHFEKCLAKNKVKAIERISPQFKGHYREFIDYVRNVLKPYRTLWAEASLAAAIDFVRAEIGSVDIFYHTADTGARLKGIKDDLPPKSLYTRLPERFGFQLTDEAPSFLQSDKFTRRCMKAIKEPVRFYRL</sequence>
<evidence type="ECO:0000313" key="1">
    <source>
        <dbReference type="EMBL" id="MBB5210877.1"/>
    </source>
</evidence>
<organism evidence="1 4">
    <name type="scientific">Microbulbifer hydrolyticus</name>
    <dbReference type="NCBI Taxonomy" id="48074"/>
    <lineage>
        <taxon>Bacteria</taxon>
        <taxon>Pseudomonadati</taxon>
        <taxon>Pseudomonadota</taxon>
        <taxon>Gammaproteobacteria</taxon>
        <taxon>Cellvibrionales</taxon>
        <taxon>Microbulbiferaceae</taxon>
        <taxon>Microbulbifer</taxon>
    </lineage>
</organism>
<accession>A0A6P1TAN3</accession>
<dbReference type="OrthoDB" id="975289at2"/>
<dbReference type="EMBL" id="JACHHR010000001">
    <property type="protein sequence ID" value="MBB5210877.1"/>
    <property type="molecule type" value="Genomic_DNA"/>
</dbReference>
<dbReference type="Proteomes" id="UP000464675">
    <property type="component" value="Chromosome"/>
</dbReference>
<protein>
    <submittedName>
        <fullName evidence="1">Uncharacterized protein</fullName>
    </submittedName>
</protein>
<reference evidence="1 4" key="2">
    <citation type="submission" date="2020-08" db="EMBL/GenBank/DDBJ databases">
        <title>Genomic Encyclopedia of Type Strains, Phase IV (KMG-IV): sequencing the most valuable type-strain genomes for metagenomic binning, comparative biology and taxonomic classification.</title>
        <authorList>
            <person name="Goeker M."/>
        </authorList>
    </citation>
    <scope>NUCLEOTIDE SEQUENCE [LARGE SCALE GENOMIC DNA]</scope>
    <source>
        <strain evidence="1 4">DSM 11525</strain>
    </source>
</reference>
<dbReference type="AlphaFoldDB" id="A0A6P1TAN3"/>